<evidence type="ECO:0000313" key="2">
    <source>
        <dbReference type="EMBL" id="KAK4179572.1"/>
    </source>
</evidence>
<comment type="caution">
    <text evidence="2">The sequence shown here is derived from an EMBL/GenBank/DDBJ whole genome shotgun (WGS) entry which is preliminary data.</text>
</comment>
<dbReference type="Proteomes" id="UP001302321">
    <property type="component" value="Unassembled WGS sequence"/>
</dbReference>
<reference evidence="2" key="2">
    <citation type="submission" date="2023-05" db="EMBL/GenBank/DDBJ databases">
        <authorList>
            <consortium name="Lawrence Berkeley National Laboratory"/>
            <person name="Steindorff A."/>
            <person name="Hensen N."/>
            <person name="Bonometti L."/>
            <person name="Westerberg I."/>
            <person name="Brannstrom I.O."/>
            <person name="Guillou S."/>
            <person name="Cros-Aarteil S."/>
            <person name="Calhoun S."/>
            <person name="Haridas S."/>
            <person name="Kuo A."/>
            <person name="Mondo S."/>
            <person name="Pangilinan J."/>
            <person name="Riley R."/>
            <person name="Labutti K."/>
            <person name="Andreopoulos B."/>
            <person name="Lipzen A."/>
            <person name="Chen C."/>
            <person name="Yanf M."/>
            <person name="Daum C."/>
            <person name="Ng V."/>
            <person name="Clum A."/>
            <person name="Ohm R."/>
            <person name="Martin F."/>
            <person name="Silar P."/>
            <person name="Natvig D."/>
            <person name="Lalanne C."/>
            <person name="Gautier V."/>
            <person name="Ament-Velasquez S.L."/>
            <person name="Kruys A."/>
            <person name="Hutchinson M.I."/>
            <person name="Powell A.J."/>
            <person name="Barry K."/>
            <person name="Miller A.N."/>
            <person name="Grigoriev I.V."/>
            <person name="Debuchy R."/>
            <person name="Gladieux P."/>
            <person name="Thoren M.H."/>
            <person name="Johannesson H."/>
        </authorList>
    </citation>
    <scope>NUCLEOTIDE SEQUENCE</scope>
    <source>
        <strain evidence="2">CBS 892.96</strain>
    </source>
</reference>
<dbReference type="EMBL" id="MU866114">
    <property type="protein sequence ID" value="KAK4179572.1"/>
    <property type="molecule type" value="Genomic_DNA"/>
</dbReference>
<gene>
    <name evidence="2" type="ORF">QBC36DRAFT_322262</name>
</gene>
<proteinExistence type="predicted"/>
<keyword evidence="3" id="KW-1185">Reference proteome</keyword>
<dbReference type="AlphaFoldDB" id="A0AAN7ABI2"/>
<accession>A0AAN7ABI2</accession>
<feature type="compositionally biased region" description="Low complexity" evidence="1">
    <location>
        <begin position="66"/>
        <end position="77"/>
    </location>
</feature>
<protein>
    <submittedName>
        <fullName evidence="2">Uncharacterized protein</fullName>
    </submittedName>
</protein>
<reference evidence="2" key="1">
    <citation type="journal article" date="2023" name="Mol. Phylogenet. Evol.">
        <title>Genome-scale phylogeny and comparative genomics of the fungal order Sordariales.</title>
        <authorList>
            <person name="Hensen N."/>
            <person name="Bonometti L."/>
            <person name="Westerberg I."/>
            <person name="Brannstrom I.O."/>
            <person name="Guillou S."/>
            <person name="Cros-Aarteil S."/>
            <person name="Calhoun S."/>
            <person name="Haridas S."/>
            <person name="Kuo A."/>
            <person name="Mondo S."/>
            <person name="Pangilinan J."/>
            <person name="Riley R."/>
            <person name="LaButti K."/>
            <person name="Andreopoulos B."/>
            <person name="Lipzen A."/>
            <person name="Chen C."/>
            <person name="Yan M."/>
            <person name="Daum C."/>
            <person name="Ng V."/>
            <person name="Clum A."/>
            <person name="Steindorff A."/>
            <person name="Ohm R.A."/>
            <person name="Martin F."/>
            <person name="Silar P."/>
            <person name="Natvig D.O."/>
            <person name="Lalanne C."/>
            <person name="Gautier V."/>
            <person name="Ament-Velasquez S.L."/>
            <person name="Kruys A."/>
            <person name="Hutchinson M.I."/>
            <person name="Powell A.J."/>
            <person name="Barry K."/>
            <person name="Miller A.N."/>
            <person name="Grigoriev I.V."/>
            <person name="Debuchy R."/>
            <person name="Gladieux P."/>
            <person name="Hiltunen Thoren M."/>
            <person name="Johannesson H."/>
        </authorList>
    </citation>
    <scope>NUCLEOTIDE SEQUENCE</scope>
    <source>
        <strain evidence="2">CBS 892.96</strain>
    </source>
</reference>
<feature type="region of interest" description="Disordered" evidence="1">
    <location>
        <begin position="47"/>
        <end position="78"/>
    </location>
</feature>
<name>A0AAN7ABI2_9PEZI</name>
<evidence type="ECO:0000256" key="1">
    <source>
        <dbReference type="SAM" id="MobiDB-lite"/>
    </source>
</evidence>
<sequence>MVQRALSHRRSSNRSLEIDVNSASTIPTTPRTASYITIPIRISSFRNRSDSTLPLSRHHLARRSDSVSTTTSSASSSYKETRYLNHEYMGESAILDDEFVKREGGMGPEAEGTN</sequence>
<evidence type="ECO:0000313" key="3">
    <source>
        <dbReference type="Proteomes" id="UP001302321"/>
    </source>
</evidence>
<organism evidence="2 3">
    <name type="scientific">Triangularia setosa</name>
    <dbReference type="NCBI Taxonomy" id="2587417"/>
    <lineage>
        <taxon>Eukaryota</taxon>
        <taxon>Fungi</taxon>
        <taxon>Dikarya</taxon>
        <taxon>Ascomycota</taxon>
        <taxon>Pezizomycotina</taxon>
        <taxon>Sordariomycetes</taxon>
        <taxon>Sordariomycetidae</taxon>
        <taxon>Sordariales</taxon>
        <taxon>Podosporaceae</taxon>
        <taxon>Triangularia</taxon>
    </lineage>
</organism>